<dbReference type="VEuPathDB" id="FungiDB:FGRAMPH1_01G27315"/>
<accession>A0A098DWP6</accession>
<organism evidence="1 3">
    <name type="scientific">Gibberella zeae (strain ATCC MYA-4620 / CBS 123657 / FGSC 9075 / NRRL 31084 / PH-1)</name>
    <name type="common">Wheat head blight fungus</name>
    <name type="synonym">Fusarium graminearum</name>
    <dbReference type="NCBI Taxonomy" id="229533"/>
    <lineage>
        <taxon>Eukaryota</taxon>
        <taxon>Fungi</taxon>
        <taxon>Dikarya</taxon>
        <taxon>Ascomycota</taxon>
        <taxon>Pezizomycotina</taxon>
        <taxon>Sordariomycetes</taxon>
        <taxon>Hypocreomycetidae</taxon>
        <taxon>Hypocreales</taxon>
        <taxon>Nectriaceae</taxon>
        <taxon>Fusarium</taxon>
    </lineage>
</organism>
<dbReference type="Proteomes" id="UP000070720">
    <property type="component" value="Chromosome 4"/>
</dbReference>
<dbReference type="AlphaFoldDB" id="A0A098DWP6"/>
<sequence length="79" mass="9181">MCHLTIIKCNEKSCKYPLRARIIYCKSARADKRNMIPDNCTERETAIQQFKDDGNLYGCLGNKLDPVVMLDDYCFLHFS</sequence>
<protein>
    <submittedName>
        <fullName evidence="1">Chromosome 4, complete genome</fullName>
    </submittedName>
</protein>
<reference evidence="2" key="4">
    <citation type="submission" date="2017-01" db="UniProtKB">
        <authorList>
            <consortium name="EnsemblFungi"/>
        </authorList>
    </citation>
    <scope>IDENTIFICATION</scope>
    <source>
        <strain evidence="2">PH-1 / ATCC MYA-4620 / FGSC 9075 / NRRL 31084</strain>
    </source>
</reference>
<evidence type="ECO:0000313" key="2">
    <source>
        <dbReference type="EnsemblFungi" id="CEF85303"/>
    </source>
</evidence>
<accession>A0A0E0SFU0</accession>
<reference evidence="2 3" key="1">
    <citation type="journal article" date="2007" name="Science">
        <title>The Fusarium graminearum genome reveals a link between localized polymorphism and pathogen specialization.</title>
        <authorList>
            <person name="Cuomo C.A."/>
            <person name="Gueldener U."/>
            <person name="Xu J.-R."/>
            <person name="Trail F."/>
            <person name="Turgeon B.G."/>
            <person name="Di Pietro A."/>
            <person name="Walton J.D."/>
            <person name="Ma L.-J."/>
            <person name="Baker S.E."/>
            <person name="Rep M."/>
            <person name="Adam G."/>
            <person name="Antoniw J."/>
            <person name="Baldwin T."/>
            <person name="Calvo S.E."/>
            <person name="Chang Y.-L."/>
            <person name="DeCaprio D."/>
            <person name="Gale L.R."/>
            <person name="Gnerre S."/>
            <person name="Goswami R.S."/>
            <person name="Hammond-Kosack K."/>
            <person name="Harris L.J."/>
            <person name="Hilburn K."/>
            <person name="Kennell J.C."/>
            <person name="Kroken S."/>
            <person name="Magnuson J.K."/>
            <person name="Mannhaupt G."/>
            <person name="Mauceli E.W."/>
            <person name="Mewes H.-W."/>
            <person name="Mitterbauer R."/>
            <person name="Muehlbauer G."/>
            <person name="Muensterkoetter M."/>
            <person name="Nelson D."/>
            <person name="O'Donnell K."/>
            <person name="Ouellet T."/>
            <person name="Qi W."/>
            <person name="Quesneville H."/>
            <person name="Roncero M.I.G."/>
            <person name="Seong K.-Y."/>
            <person name="Tetko I.V."/>
            <person name="Urban M."/>
            <person name="Waalwijk C."/>
            <person name="Ward T.J."/>
            <person name="Yao J."/>
            <person name="Birren B.W."/>
            <person name="Kistler H.C."/>
        </authorList>
    </citation>
    <scope>NUCLEOTIDE SEQUENCE [LARGE SCALE GENOMIC DNA]</scope>
    <source>
        <strain evidence="3">ATCC MYA-4620 / CBS 123657 / FGSC 9075 / NRRL 31084 / PH-1</strain>
        <strain evidence="2">PH-1 / ATCC MYA-4620 / FGSC 9075 / NRRL 31084</strain>
    </source>
</reference>
<name>A0A098DWP6_GIBZE</name>
<reference evidence="1 3" key="3">
    <citation type="journal article" date="2015" name="BMC Genomics">
        <title>The completed genome sequence of the pathogenic ascomycete fungus Fusarium graminearum.</title>
        <authorList>
            <person name="King R."/>
            <person name="Urban M."/>
            <person name="Hammond-Kosack M.C."/>
            <person name="Hassani-Pak K."/>
            <person name="Hammond-Kosack K.E."/>
        </authorList>
    </citation>
    <scope>NUCLEOTIDE SEQUENCE [LARGE SCALE GENOMIC DNA]</scope>
    <source>
        <strain evidence="3">ATCC MYA-4620 / CBS 123657 / FGSC 9075 / NRRL 31084 / PH-1</strain>
        <strain evidence="1">PH-1</strain>
    </source>
</reference>
<dbReference type="EnsemblFungi" id="CEF85303">
    <property type="protein sequence ID" value="CEF85303"/>
    <property type="gene ID" value="FGRRES_20391"/>
</dbReference>
<gene>
    <name evidence="1" type="ORF">FGRAMPH1_01T27315</name>
</gene>
<keyword evidence="3" id="KW-1185">Reference proteome</keyword>
<evidence type="ECO:0000313" key="1">
    <source>
        <dbReference type="EMBL" id="CEF85303.1"/>
    </source>
</evidence>
<evidence type="ECO:0000313" key="3">
    <source>
        <dbReference type="Proteomes" id="UP000070720"/>
    </source>
</evidence>
<proteinExistence type="predicted"/>
<dbReference type="InParanoid" id="A0A098DWP6"/>
<reference evidence="2 3" key="2">
    <citation type="journal article" date="2010" name="Nature">
        <title>Comparative genomics reveals mobile pathogenicity chromosomes in Fusarium.</title>
        <authorList>
            <person name="Ma L.J."/>
            <person name="van der Does H.C."/>
            <person name="Borkovich K.A."/>
            <person name="Coleman J.J."/>
            <person name="Daboussi M.J."/>
            <person name="Di Pietro A."/>
            <person name="Dufresne M."/>
            <person name="Freitag M."/>
            <person name="Grabherr M."/>
            <person name="Henrissat B."/>
            <person name="Houterman P.M."/>
            <person name="Kang S."/>
            <person name="Shim W.B."/>
            <person name="Woloshuk C."/>
            <person name="Xie X."/>
            <person name="Xu J.R."/>
            <person name="Antoniw J."/>
            <person name="Baker S.E."/>
            <person name="Bluhm B.H."/>
            <person name="Breakspear A."/>
            <person name="Brown D.W."/>
            <person name="Butchko R.A."/>
            <person name="Chapman S."/>
            <person name="Coulson R."/>
            <person name="Coutinho P.M."/>
            <person name="Danchin E.G."/>
            <person name="Diener A."/>
            <person name="Gale L.R."/>
            <person name="Gardiner D.M."/>
            <person name="Goff S."/>
            <person name="Hammond-Kosack K.E."/>
            <person name="Hilburn K."/>
            <person name="Hua-Van A."/>
            <person name="Jonkers W."/>
            <person name="Kazan K."/>
            <person name="Kodira C.D."/>
            <person name="Koehrsen M."/>
            <person name="Kumar L."/>
            <person name="Lee Y.H."/>
            <person name="Li L."/>
            <person name="Manners J.M."/>
            <person name="Miranda-Saavedra D."/>
            <person name="Mukherjee M."/>
            <person name="Park G."/>
            <person name="Park J."/>
            <person name="Park S.Y."/>
            <person name="Proctor R.H."/>
            <person name="Regev A."/>
            <person name="Ruiz-Roldan M.C."/>
            <person name="Sain D."/>
            <person name="Sakthikumar S."/>
            <person name="Sykes S."/>
            <person name="Schwartz D.C."/>
            <person name="Turgeon B.G."/>
            <person name="Wapinski I."/>
            <person name="Yoder O."/>
            <person name="Young S."/>
            <person name="Zeng Q."/>
            <person name="Zhou S."/>
            <person name="Galagan J."/>
            <person name="Cuomo C.A."/>
            <person name="Kistler H.C."/>
            <person name="Rep M."/>
        </authorList>
    </citation>
    <scope>GENOME REANNOTATION</scope>
    <source>
        <strain evidence="3">ATCC MYA-4620 / CBS 123657 / FGSC 9075 / NRRL 31084 / PH-1</strain>
        <strain evidence="2">PH-1 / ATCC MYA-4620 / FGSC 9075 / NRRL 31084</strain>
    </source>
</reference>
<dbReference type="EMBL" id="HG970335">
    <property type="protein sequence ID" value="CEF85303.1"/>
    <property type="molecule type" value="Genomic_DNA"/>
</dbReference>